<evidence type="ECO:0000313" key="3">
    <source>
        <dbReference type="Proteomes" id="UP000318405"/>
    </source>
</evidence>
<evidence type="ECO:0000256" key="1">
    <source>
        <dbReference type="HAMAP-Rule" id="MF_00598"/>
    </source>
</evidence>
<comment type="similarity">
    <text evidence="1">Belongs to the Smg family.</text>
</comment>
<protein>
    <recommendedName>
        <fullName evidence="1">Protein Smg homolog</fullName>
    </recommendedName>
</protein>
<evidence type="ECO:0000313" key="2">
    <source>
        <dbReference type="EMBL" id="TSH93615.1"/>
    </source>
</evidence>
<dbReference type="PANTHER" id="PTHR38692:SF1">
    <property type="entry name" value="PROTEIN SMG"/>
    <property type="match status" value="1"/>
</dbReference>
<name>A0A556AL85_9BURK</name>
<reference evidence="2 3" key="1">
    <citation type="submission" date="2019-07" db="EMBL/GenBank/DDBJ databases">
        <title>Qingshengfaniella alkalisoli gen. nov., sp. nov., isolated from saline soil.</title>
        <authorList>
            <person name="Xu L."/>
            <person name="Huang X.-X."/>
            <person name="Sun J.-Q."/>
        </authorList>
    </citation>
    <scope>NUCLEOTIDE SEQUENCE [LARGE SCALE GENOMIC DNA]</scope>
    <source>
        <strain evidence="2 3">DSM 27279</strain>
    </source>
</reference>
<comment type="caution">
    <text evidence="2">The sequence shown here is derived from an EMBL/GenBank/DDBJ whole genome shotgun (WGS) entry which is preliminary data.</text>
</comment>
<dbReference type="OrthoDB" id="5297467at2"/>
<dbReference type="Pfam" id="PF04361">
    <property type="entry name" value="DUF494"/>
    <property type="match status" value="1"/>
</dbReference>
<dbReference type="InterPro" id="IPR007456">
    <property type="entry name" value="Smg"/>
</dbReference>
<dbReference type="PANTHER" id="PTHR38692">
    <property type="entry name" value="PROTEIN SMG"/>
    <property type="match status" value="1"/>
</dbReference>
<proteinExistence type="inferred from homology"/>
<dbReference type="EMBL" id="VLTJ01000027">
    <property type="protein sequence ID" value="TSH93615.1"/>
    <property type="molecule type" value="Genomic_DNA"/>
</dbReference>
<sequence>MFDILVYLFDNYHAPEACPDAEALARRLAAAGFEHEDIDDALSWLSGLAESTQQCVDMSRMPCSGARVYAEAEYQLLGTEAIGFIAFLEGAGILSAPLREIVIDRALALGEAPVPLEKLRIAVLMVLWSQEADIDNLVLEELLEDGATRRLH</sequence>
<dbReference type="HAMAP" id="MF_00598">
    <property type="entry name" value="Smg"/>
    <property type="match status" value="1"/>
</dbReference>
<keyword evidence="3" id="KW-1185">Reference proteome</keyword>
<dbReference type="AlphaFoldDB" id="A0A556AL85"/>
<accession>A0A556AL85</accession>
<organism evidence="2 3">
    <name type="scientific">Verticiella sediminum</name>
    <dbReference type="NCBI Taxonomy" id="1247510"/>
    <lineage>
        <taxon>Bacteria</taxon>
        <taxon>Pseudomonadati</taxon>
        <taxon>Pseudomonadota</taxon>
        <taxon>Betaproteobacteria</taxon>
        <taxon>Burkholderiales</taxon>
        <taxon>Alcaligenaceae</taxon>
        <taxon>Verticiella</taxon>
    </lineage>
</organism>
<gene>
    <name evidence="1" type="primary">smg</name>
    <name evidence="2" type="ORF">FOZ76_13640</name>
</gene>
<dbReference type="RefSeq" id="WP_143948827.1">
    <property type="nucleotide sequence ID" value="NZ_BAABMB010000006.1"/>
</dbReference>
<dbReference type="Proteomes" id="UP000318405">
    <property type="component" value="Unassembled WGS sequence"/>
</dbReference>